<accession>A0ABX3IM06</accession>
<sequence length="144" mass="16753">MKETIKKQTELIEKITSSFKSAQTALIKKEIQDLSKNIAMVEEYSLEFEKLEELLLKELNNLGYSSITNYINSTNDKEMSILLATFMEKLNELSIVMSNFKEMLDFENNYFDFVKSLFSNTSQTSTYSKTGYEKVNSSFFNKSY</sequence>
<proteinExistence type="predicted"/>
<comment type="caution">
    <text evidence="1">The sequence shown here is derived from an EMBL/GenBank/DDBJ whole genome shotgun (WGS) entry which is preliminary data.</text>
</comment>
<reference evidence="1 2" key="1">
    <citation type="submission" date="2015-06" db="EMBL/GenBank/DDBJ databases">
        <title>Genome sequencing of Thermotogales isolates from hydrothermal vents.</title>
        <authorList>
            <person name="Haverkamp T.H."/>
            <person name="Kublanov I.V."/>
            <person name="Nesbo C.L."/>
        </authorList>
    </citation>
    <scope>NUCLEOTIDE SEQUENCE [LARGE SCALE GENOMIC DNA]</scope>
    <source>
        <strain evidence="2">ik275mar</strain>
    </source>
</reference>
<name>A0ABX3IM06_9BACT</name>
<organism evidence="1 2">
    <name type="scientific">Thermosipho affectus</name>
    <dbReference type="NCBI Taxonomy" id="660294"/>
    <lineage>
        <taxon>Bacteria</taxon>
        <taxon>Thermotogati</taxon>
        <taxon>Thermotogota</taxon>
        <taxon>Thermotogae</taxon>
        <taxon>Thermotogales</taxon>
        <taxon>Fervidobacteriaceae</taxon>
        <taxon>Thermosipho</taxon>
    </lineage>
</organism>
<dbReference type="RefSeq" id="WP_077197978.1">
    <property type="nucleotide sequence ID" value="NZ_LBFC01000007.1"/>
</dbReference>
<evidence type="ECO:0008006" key="3">
    <source>
        <dbReference type="Google" id="ProtNLM"/>
    </source>
</evidence>
<gene>
    <name evidence="1" type="ORF">XJ44_02690</name>
</gene>
<protein>
    <recommendedName>
        <fullName evidence="3">FlgN family protein</fullName>
    </recommendedName>
</protein>
<evidence type="ECO:0000313" key="2">
    <source>
        <dbReference type="Proteomes" id="UP000242616"/>
    </source>
</evidence>
<evidence type="ECO:0000313" key="1">
    <source>
        <dbReference type="EMBL" id="ONN27658.1"/>
    </source>
</evidence>
<dbReference type="EMBL" id="LBFC01000007">
    <property type="protein sequence ID" value="ONN27658.1"/>
    <property type="molecule type" value="Genomic_DNA"/>
</dbReference>
<keyword evidence="2" id="KW-1185">Reference proteome</keyword>
<dbReference type="Proteomes" id="UP000242616">
    <property type="component" value="Unassembled WGS sequence"/>
</dbReference>